<dbReference type="OrthoDB" id="3268409at2759"/>
<dbReference type="Proteomes" id="UP000714275">
    <property type="component" value="Unassembled WGS sequence"/>
</dbReference>
<sequence length="429" mass="48383">TTVNAIVEHPCGAIVEYPETGSVMGQAVAHIFPISVNCNTHEFDNPKASFQYSLGDGHGGRKNVLCHLLRDSKGLKACSANTDAFNTTHSYTHRAHISQLITPTRAFSPADDTAEREVFTKTFAFFCALQAHGCTFRTSTDDYEHDSVTPAVSSRSPTSCSGNLIMRTDKYNQRLIQCEHRSPADRAHLILWNLQEFNVNYLQALLAHDIAAIATHEEHAECHGYGPLVPCDFVASPVEHKQTCAGVLERGYLLKWEHDCQSKFDIFVPVDRVDVPRIVIMCRNPHSHPPPAPVKTPPPLVDLFRLLLLDMDWELADATPRRILCDSGFMRGLRTALGWTSDRSPSLADLHPSLANLDHVHRLMYKFRRDKYPMGTGFQGAKLLVEKEKELPRHAHYVRCAETHARRVSIDTSFKRLHGWQEFEIEAWD</sequence>
<keyword evidence="2" id="KW-1185">Reference proteome</keyword>
<dbReference type="EMBL" id="JABBWD010000104">
    <property type="protein sequence ID" value="KAG1765741.1"/>
    <property type="molecule type" value="Genomic_DNA"/>
</dbReference>
<protein>
    <submittedName>
        <fullName evidence="1">Uncharacterized protein</fullName>
    </submittedName>
</protein>
<comment type="caution">
    <text evidence="1">The sequence shown here is derived from an EMBL/GenBank/DDBJ whole genome shotgun (WGS) entry which is preliminary data.</text>
</comment>
<feature type="non-terminal residue" evidence="1">
    <location>
        <position position="429"/>
    </location>
</feature>
<evidence type="ECO:0000313" key="2">
    <source>
        <dbReference type="Proteomes" id="UP000714275"/>
    </source>
</evidence>
<name>A0A9P6ZHU2_9AGAM</name>
<reference evidence="1" key="1">
    <citation type="journal article" date="2020" name="New Phytol.">
        <title>Comparative genomics reveals dynamic genome evolution in host specialist ectomycorrhizal fungi.</title>
        <authorList>
            <person name="Lofgren L.A."/>
            <person name="Nguyen N.H."/>
            <person name="Vilgalys R."/>
            <person name="Ruytinx J."/>
            <person name="Liao H.L."/>
            <person name="Branco S."/>
            <person name="Kuo A."/>
            <person name="LaButti K."/>
            <person name="Lipzen A."/>
            <person name="Andreopoulos W."/>
            <person name="Pangilinan J."/>
            <person name="Riley R."/>
            <person name="Hundley H."/>
            <person name="Na H."/>
            <person name="Barry K."/>
            <person name="Grigoriev I.V."/>
            <person name="Stajich J.E."/>
            <person name="Kennedy P.G."/>
        </authorList>
    </citation>
    <scope>NUCLEOTIDE SEQUENCE</scope>
    <source>
        <strain evidence="1">DOB743</strain>
    </source>
</reference>
<organism evidence="1 2">
    <name type="scientific">Suillus placidus</name>
    <dbReference type="NCBI Taxonomy" id="48579"/>
    <lineage>
        <taxon>Eukaryota</taxon>
        <taxon>Fungi</taxon>
        <taxon>Dikarya</taxon>
        <taxon>Basidiomycota</taxon>
        <taxon>Agaricomycotina</taxon>
        <taxon>Agaricomycetes</taxon>
        <taxon>Agaricomycetidae</taxon>
        <taxon>Boletales</taxon>
        <taxon>Suillineae</taxon>
        <taxon>Suillaceae</taxon>
        <taxon>Suillus</taxon>
    </lineage>
</organism>
<gene>
    <name evidence="1" type="ORF">EV702DRAFT_919554</name>
</gene>
<proteinExistence type="predicted"/>
<accession>A0A9P6ZHU2</accession>
<feature type="non-terminal residue" evidence="1">
    <location>
        <position position="1"/>
    </location>
</feature>
<dbReference type="AlphaFoldDB" id="A0A9P6ZHU2"/>
<evidence type="ECO:0000313" key="1">
    <source>
        <dbReference type="EMBL" id="KAG1765741.1"/>
    </source>
</evidence>